<reference evidence="2" key="1">
    <citation type="submission" date="2018-05" db="EMBL/GenBank/DDBJ databases">
        <title>Draft genome of Mucuna pruriens seed.</title>
        <authorList>
            <person name="Nnadi N.E."/>
            <person name="Vos R."/>
            <person name="Hasami M.H."/>
            <person name="Devisetty U.K."/>
            <person name="Aguiy J.C."/>
        </authorList>
    </citation>
    <scope>NUCLEOTIDE SEQUENCE [LARGE SCALE GENOMIC DNA]</scope>
    <source>
        <strain evidence="2">JCA_2017</strain>
    </source>
</reference>
<sequence length="97" mass="10636">MFQILSQTNVAIIAMANQGAMGYAQPSYTTGPPPYNARDLPYEMSYGWKIEGPIIKEHEQQNTVNNDGAKVVLNTDSRAEPNHGDDTQAQNDAKAQP</sequence>
<feature type="compositionally biased region" description="Basic and acidic residues" evidence="1">
    <location>
        <begin position="77"/>
        <end position="86"/>
    </location>
</feature>
<dbReference type="AlphaFoldDB" id="A0A371E3T3"/>
<dbReference type="EMBL" id="QJKJ01016661">
    <property type="protein sequence ID" value="RDX60682.1"/>
    <property type="molecule type" value="Genomic_DNA"/>
</dbReference>
<gene>
    <name evidence="2" type="ORF">CR513_61153</name>
</gene>
<evidence type="ECO:0000313" key="2">
    <source>
        <dbReference type="EMBL" id="RDX60682.1"/>
    </source>
</evidence>
<feature type="compositionally biased region" description="Polar residues" evidence="1">
    <location>
        <begin position="87"/>
        <end position="97"/>
    </location>
</feature>
<feature type="region of interest" description="Disordered" evidence="1">
    <location>
        <begin position="60"/>
        <end position="97"/>
    </location>
</feature>
<evidence type="ECO:0000256" key="1">
    <source>
        <dbReference type="SAM" id="MobiDB-lite"/>
    </source>
</evidence>
<evidence type="ECO:0000313" key="3">
    <source>
        <dbReference type="Proteomes" id="UP000257109"/>
    </source>
</evidence>
<name>A0A371E3T3_MUCPR</name>
<dbReference type="Proteomes" id="UP000257109">
    <property type="component" value="Unassembled WGS sequence"/>
</dbReference>
<organism evidence="2 3">
    <name type="scientific">Mucuna pruriens</name>
    <name type="common">Velvet bean</name>
    <name type="synonym">Dolichos pruriens</name>
    <dbReference type="NCBI Taxonomy" id="157652"/>
    <lineage>
        <taxon>Eukaryota</taxon>
        <taxon>Viridiplantae</taxon>
        <taxon>Streptophyta</taxon>
        <taxon>Embryophyta</taxon>
        <taxon>Tracheophyta</taxon>
        <taxon>Spermatophyta</taxon>
        <taxon>Magnoliopsida</taxon>
        <taxon>eudicotyledons</taxon>
        <taxon>Gunneridae</taxon>
        <taxon>Pentapetalae</taxon>
        <taxon>rosids</taxon>
        <taxon>fabids</taxon>
        <taxon>Fabales</taxon>
        <taxon>Fabaceae</taxon>
        <taxon>Papilionoideae</taxon>
        <taxon>50 kb inversion clade</taxon>
        <taxon>NPAAA clade</taxon>
        <taxon>indigoferoid/millettioid clade</taxon>
        <taxon>Phaseoleae</taxon>
        <taxon>Mucuna</taxon>
    </lineage>
</organism>
<accession>A0A371E3T3</accession>
<protein>
    <submittedName>
        <fullName evidence="2">Uncharacterized protein</fullName>
    </submittedName>
</protein>
<keyword evidence="3" id="KW-1185">Reference proteome</keyword>
<comment type="caution">
    <text evidence="2">The sequence shown here is derived from an EMBL/GenBank/DDBJ whole genome shotgun (WGS) entry which is preliminary data.</text>
</comment>
<feature type="non-terminal residue" evidence="2">
    <location>
        <position position="1"/>
    </location>
</feature>
<proteinExistence type="predicted"/>